<accession>A0A2Z2MPE7</accession>
<dbReference type="PANTHER" id="PTHR43852">
    <property type="entry name" value="NUCLEOTIDYLTRANSFERASE"/>
    <property type="match status" value="1"/>
</dbReference>
<dbReference type="GeneID" id="33327170"/>
<dbReference type="InterPro" id="IPR041633">
    <property type="entry name" value="Polbeta"/>
</dbReference>
<dbReference type="OrthoDB" id="23323at2157"/>
<dbReference type="NCBIfam" id="NF047752">
    <property type="entry name" value="MntA_antitoxin"/>
    <property type="match status" value="1"/>
</dbReference>
<dbReference type="InterPro" id="IPR052930">
    <property type="entry name" value="TA_antitoxin_MntA"/>
</dbReference>
<evidence type="ECO:0000313" key="3">
    <source>
        <dbReference type="Proteomes" id="UP000250272"/>
    </source>
</evidence>
<protein>
    <submittedName>
        <fullName evidence="2">Nucleotidyltransferase</fullName>
    </submittedName>
</protein>
<name>A0A2Z2MPE7_9EURY</name>
<dbReference type="GO" id="GO:0016740">
    <property type="term" value="F:transferase activity"/>
    <property type="evidence" value="ECO:0007669"/>
    <property type="project" value="UniProtKB-KW"/>
</dbReference>
<dbReference type="EMBL" id="CP015101">
    <property type="protein sequence ID" value="ASJ05734.1"/>
    <property type="molecule type" value="Genomic_DNA"/>
</dbReference>
<dbReference type="Proteomes" id="UP000250272">
    <property type="component" value="Chromosome"/>
</dbReference>
<dbReference type="InterPro" id="IPR043519">
    <property type="entry name" value="NT_sf"/>
</dbReference>
<dbReference type="PANTHER" id="PTHR43852:SF3">
    <property type="entry name" value="NUCLEOTIDYLTRANSFERASE"/>
    <property type="match status" value="1"/>
</dbReference>
<keyword evidence="3" id="KW-1185">Reference proteome</keyword>
<dbReference type="RefSeq" id="WP_088865728.1">
    <property type="nucleotide sequence ID" value="NZ_CP015101.1"/>
</dbReference>
<gene>
    <name evidence="2" type="ORF">A3L01_10290</name>
</gene>
<dbReference type="Gene3D" id="3.30.460.10">
    <property type="entry name" value="Beta Polymerase, domain 2"/>
    <property type="match status" value="1"/>
</dbReference>
<dbReference type="SUPFAM" id="SSF81301">
    <property type="entry name" value="Nucleotidyltransferase"/>
    <property type="match status" value="1"/>
</dbReference>
<dbReference type="KEGG" id="tbs:A3L01_10290"/>
<organism evidence="2 3">
    <name type="scientific">Thermococcus barossii</name>
    <dbReference type="NCBI Taxonomy" id="54077"/>
    <lineage>
        <taxon>Archaea</taxon>
        <taxon>Methanobacteriati</taxon>
        <taxon>Methanobacteriota</taxon>
        <taxon>Thermococci</taxon>
        <taxon>Thermococcales</taxon>
        <taxon>Thermococcaceae</taxon>
        <taxon>Thermococcus</taxon>
    </lineage>
</organism>
<dbReference type="Pfam" id="PF18765">
    <property type="entry name" value="Polbeta"/>
    <property type="match status" value="1"/>
</dbReference>
<feature type="domain" description="Polymerase beta nucleotidyltransferase" evidence="1">
    <location>
        <begin position="18"/>
        <end position="104"/>
    </location>
</feature>
<sequence length="134" mass="15889">MKVYSLEKGERERIKHLIAEFLMNRDDVIFAYLHGSFLSGGPFRDIDVAVYTGKKHDVFYELGLEEELERLTGFPVDVRVLNDAPISFRFSVLKGELLFSKDEEKRCEFEERTLREYHDFSYHLNMYRREALGI</sequence>
<keyword evidence="2" id="KW-0808">Transferase</keyword>
<evidence type="ECO:0000313" key="2">
    <source>
        <dbReference type="EMBL" id="ASJ05734.1"/>
    </source>
</evidence>
<evidence type="ECO:0000259" key="1">
    <source>
        <dbReference type="Pfam" id="PF18765"/>
    </source>
</evidence>
<dbReference type="CDD" id="cd05403">
    <property type="entry name" value="NT_KNTase_like"/>
    <property type="match status" value="1"/>
</dbReference>
<reference evidence="2 3" key="1">
    <citation type="submission" date="2016-04" db="EMBL/GenBank/DDBJ databases">
        <title>Complete genome sequence of Thermococcus barossii type strain SHCK-94.</title>
        <authorList>
            <person name="Oger P.M."/>
        </authorList>
    </citation>
    <scope>NUCLEOTIDE SEQUENCE [LARGE SCALE GENOMIC DNA]</scope>
    <source>
        <strain evidence="2 3">SHCK-94</strain>
    </source>
</reference>
<dbReference type="AlphaFoldDB" id="A0A2Z2MPE7"/>
<proteinExistence type="predicted"/>